<evidence type="ECO:0000256" key="2">
    <source>
        <dbReference type="SAM" id="SignalP"/>
    </source>
</evidence>
<dbReference type="GO" id="GO:0005615">
    <property type="term" value="C:extracellular space"/>
    <property type="evidence" value="ECO:0007669"/>
    <property type="project" value="TreeGrafter"/>
</dbReference>
<gene>
    <name evidence="4" type="ORF">APAL1065_LOCUS23892</name>
</gene>
<feature type="signal peptide" evidence="2">
    <location>
        <begin position="1"/>
        <end position="16"/>
    </location>
</feature>
<dbReference type="InterPro" id="IPR000782">
    <property type="entry name" value="FAS1_domain"/>
</dbReference>
<dbReference type="GO" id="GO:0031012">
    <property type="term" value="C:extracellular matrix"/>
    <property type="evidence" value="ECO:0007669"/>
    <property type="project" value="TreeGrafter"/>
</dbReference>
<dbReference type="SMART" id="SM00554">
    <property type="entry name" value="FAS1"/>
    <property type="match status" value="2"/>
</dbReference>
<dbReference type="PROSITE" id="PS50213">
    <property type="entry name" value="FAS1"/>
    <property type="match status" value="2"/>
</dbReference>
<feature type="domain" description="FAS1" evidence="3">
    <location>
        <begin position="208"/>
        <end position="333"/>
    </location>
</feature>
<dbReference type="SUPFAM" id="SSF82153">
    <property type="entry name" value="FAS1 domain"/>
    <property type="match status" value="2"/>
</dbReference>
<protein>
    <recommendedName>
        <fullName evidence="3">FAS1 domain-containing protein</fullName>
    </recommendedName>
</protein>
<proteinExistence type="predicted"/>
<dbReference type="PANTHER" id="PTHR10900:SF77">
    <property type="entry name" value="FI19380P1"/>
    <property type="match status" value="1"/>
</dbReference>
<accession>A0A7S2YPX6</accession>
<dbReference type="PANTHER" id="PTHR10900">
    <property type="entry name" value="PERIOSTIN-RELATED"/>
    <property type="match status" value="1"/>
</dbReference>
<evidence type="ECO:0000259" key="3">
    <source>
        <dbReference type="PROSITE" id="PS50213"/>
    </source>
</evidence>
<dbReference type="EMBL" id="HBHT01035548">
    <property type="protein sequence ID" value="CAD9988548.1"/>
    <property type="molecule type" value="Transcribed_RNA"/>
</dbReference>
<dbReference type="Gene3D" id="2.30.180.10">
    <property type="entry name" value="FAS1 domain"/>
    <property type="match status" value="2"/>
</dbReference>
<evidence type="ECO:0000313" key="4">
    <source>
        <dbReference type="EMBL" id="CAD9988548.1"/>
    </source>
</evidence>
<sequence>MSLCLAMALILPVSEATNSEFNLRRGELAESDATNDDKEDRQLKIVYGCGGKRVPLVKSVTEVLSTRQQYSQVYDILVASGQDSVLSDMSKSFTIFAPKNSAFGSIDRPIGRLLQPGFELHLKDLINHHIVPNKIMCNDDFVDKQQFDLLNGDRARANVKPKYVFIRAQPSDYEWTPTKQTAILMADTNAGNGVIQGMNRVFLTRWMYLTVVDVLVEQPQFSTFVGFLNETGLLEVLQDESQAFTVFAPTNQAFDSIPQSILDTPSLLREVLEYHILPKVIPTEALPSNGQLTTLSGEPILADPTSFGAGSQFGNETNLLAFNGLVHEIDSVETLAPSQSPSLAPTVSESPTSSPTACLARTNFDFAEGAESTVIFKKPFDELTAEEIREVQRACVQRYNEISLREGSCGQGSLVALACKVVRYQRNATIADSSVAEFMVEGDDDDGNYPFGGGLDDDDDNDGGDPFGGDGDDKGNSTDCDEGPFTTCGSLLISVGGSGADFRRSVYASDFRREQRKNSRRKLVAFPPSSKNKKLTLERQVVPPLSLSKAASHHRQLTGDNIISDALREWCECTKQASQGTEVVYSEWTASVESSVDVIDSISDTFQLIFDVILGQIEDLINAINEAITNVVCLLIPIFC</sequence>
<feature type="chain" id="PRO_5031371669" description="FAS1 domain-containing protein" evidence="2">
    <location>
        <begin position="17"/>
        <end position="640"/>
    </location>
</feature>
<dbReference type="InterPro" id="IPR050904">
    <property type="entry name" value="Adhesion/Biosynth-related"/>
</dbReference>
<evidence type="ECO:0000256" key="1">
    <source>
        <dbReference type="SAM" id="MobiDB-lite"/>
    </source>
</evidence>
<dbReference type="Pfam" id="PF02469">
    <property type="entry name" value="Fasciclin"/>
    <property type="match status" value="2"/>
</dbReference>
<dbReference type="InterPro" id="IPR036378">
    <property type="entry name" value="FAS1_dom_sf"/>
</dbReference>
<dbReference type="GO" id="GO:0007155">
    <property type="term" value="P:cell adhesion"/>
    <property type="evidence" value="ECO:0007669"/>
    <property type="project" value="TreeGrafter"/>
</dbReference>
<dbReference type="GO" id="GO:0030198">
    <property type="term" value="P:extracellular matrix organization"/>
    <property type="evidence" value="ECO:0007669"/>
    <property type="project" value="TreeGrafter"/>
</dbReference>
<name>A0A7S2YPX6_9STRA</name>
<feature type="region of interest" description="Disordered" evidence="1">
    <location>
        <begin position="441"/>
        <end position="480"/>
    </location>
</feature>
<dbReference type="GO" id="GO:0050839">
    <property type="term" value="F:cell adhesion molecule binding"/>
    <property type="evidence" value="ECO:0007669"/>
    <property type="project" value="TreeGrafter"/>
</dbReference>
<dbReference type="AlphaFoldDB" id="A0A7S2YPX6"/>
<keyword evidence="2" id="KW-0732">Signal</keyword>
<reference evidence="4" key="1">
    <citation type="submission" date="2021-01" db="EMBL/GenBank/DDBJ databases">
        <authorList>
            <person name="Corre E."/>
            <person name="Pelletier E."/>
            <person name="Niang G."/>
            <person name="Scheremetjew M."/>
            <person name="Finn R."/>
            <person name="Kale V."/>
            <person name="Holt S."/>
            <person name="Cochrane G."/>
            <person name="Meng A."/>
            <person name="Brown T."/>
            <person name="Cohen L."/>
        </authorList>
    </citation>
    <scope>NUCLEOTIDE SEQUENCE</scope>
    <source>
        <strain evidence="4">CCMP125</strain>
    </source>
</reference>
<organism evidence="4">
    <name type="scientific">Entomoneis paludosa</name>
    <dbReference type="NCBI Taxonomy" id="265537"/>
    <lineage>
        <taxon>Eukaryota</taxon>
        <taxon>Sar</taxon>
        <taxon>Stramenopiles</taxon>
        <taxon>Ochrophyta</taxon>
        <taxon>Bacillariophyta</taxon>
        <taxon>Bacillariophyceae</taxon>
        <taxon>Bacillariophycidae</taxon>
        <taxon>Entomoneidaceae</taxon>
        <taxon>Entomoneis</taxon>
    </lineage>
</organism>
<feature type="domain" description="FAS1" evidence="3">
    <location>
        <begin position="57"/>
        <end position="202"/>
    </location>
</feature>